<dbReference type="SUPFAM" id="SSF103486">
    <property type="entry name" value="V-type ATP synthase subunit C"/>
    <property type="match status" value="1"/>
</dbReference>
<comment type="similarity">
    <text evidence="1">Belongs to the V-ATPase V0D/AC39 subunit family.</text>
</comment>
<dbReference type="GO" id="GO:0046961">
    <property type="term" value="F:proton-transporting ATPase activity, rotational mechanism"/>
    <property type="evidence" value="ECO:0007669"/>
    <property type="project" value="InterPro"/>
</dbReference>
<sequence>MATISKGQSNWANASARGKARKAGLIDDTRMRQLLQQSPDSIAASIAEFGYRDELDEYADKLSGVDLVEAALNHNMDRDLNQVLGFCQGHLKGLVSIYVERFTYQKLKTALRAIRSGVSLEIVSSQVLPEQNEANRPWLELVNDSETLQDAVSALEGTQFERALTDLDGNDDLMAFEDALDRHYYSSATKKLREGTTRHPMLLRYLRTEIDHRNVINLFRALKQEMPAEKRSELMITGGRAITSTFLRQAAEAENGEALLEILRRAPGFDDSGFDEALIESKERGTLDPIVNLLNSQRLDLLNRMNSLNPLSAFPLIYYIESKVLEVQNLRLLVRGKAVGLPDDVIEAHMGL</sequence>
<dbReference type="PANTHER" id="PTHR38682:SF1">
    <property type="entry name" value="V-TYPE ATP SYNTHASE SUBUNIT C"/>
    <property type="match status" value="1"/>
</dbReference>
<keyword evidence="3" id="KW-0406">Ion transport</keyword>
<accession>A0A075G673</accession>
<name>A0A075G673_9EURY</name>
<dbReference type="Gene3D" id="1.20.1690.10">
    <property type="entry name" value="V-type ATP synthase subunit C domain"/>
    <property type="match status" value="2"/>
</dbReference>
<dbReference type="InterPro" id="IPR036079">
    <property type="entry name" value="ATPase_csu/dsu_sf"/>
</dbReference>
<proteinExistence type="inferred from homology"/>
<dbReference type="EMBL" id="KF900555">
    <property type="protein sequence ID" value="AIE99123.1"/>
    <property type="molecule type" value="Genomic_DNA"/>
</dbReference>
<keyword evidence="2" id="KW-0813">Transport</keyword>
<dbReference type="Pfam" id="PF01992">
    <property type="entry name" value="vATP-synt_AC39"/>
    <property type="match status" value="1"/>
</dbReference>
<dbReference type="InterPro" id="IPR050873">
    <property type="entry name" value="V-ATPase_V0D/AC39_subunit"/>
</dbReference>
<evidence type="ECO:0000256" key="2">
    <source>
        <dbReference type="ARBA" id="ARBA00022448"/>
    </source>
</evidence>
<dbReference type="EC" id="3.6.3.14" evidence="4"/>
<dbReference type="InterPro" id="IPR035067">
    <property type="entry name" value="V-type_ATPase_csu/dsu"/>
</dbReference>
<evidence type="ECO:0000256" key="1">
    <source>
        <dbReference type="ARBA" id="ARBA00006709"/>
    </source>
</evidence>
<dbReference type="GO" id="GO:0016787">
    <property type="term" value="F:hydrolase activity"/>
    <property type="evidence" value="ECO:0007669"/>
    <property type="project" value="UniProtKB-KW"/>
</dbReference>
<gene>
    <name evidence="4" type="primary">ATPVC</name>
    <name evidence="4" type="synonym">ntpC</name>
</gene>
<dbReference type="Gene3D" id="1.10.132.50">
    <property type="entry name" value="ATP synthase (C/AC39) subunit, domain 3"/>
    <property type="match status" value="1"/>
</dbReference>
<reference evidence="4" key="1">
    <citation type="journal article" date="2014" name="Genome Biol. Evol.">
        <title>Pangenome evidence for extensive interdomain horizontal transfer affecting lineage core and shell genes in uncultured planktonic thaumarchaeota and euryarchaeota.</title>
        <authorList>
            <person name="Deschamps P."/>
            <person name="Zivanovic Y."/>
            <person name="Moreira D."/>
            <person name="Rodriguez-Valera F."/>
            <person name="Lopez-Garcia P."/>
        </authorList>
    </citation>
    <scope>NUCLEOTIDE SEQUENCE</scope>
</reference>
<dbReference type="PANTHER" id="PTHR38682">
    <property type="entry name" value="V-TYPE ATP SYNTHASE SUBUNIT C"/>
    <property type="match status" value="1"/>
</dbReference>
<organism evidence="4">
    <name type="scientific">uncultured marine group II/III euryarchaeote KM3_105_H04</name>
    <dbReference type="NCBI Taxonomy" id="1457848"/>
    <lineage>
        <taxon>Archaea</taxon>
        <taxon>Methanobacteriati</taxon>
        <taxon>Methanobacteriota</taxon>
        <taxon>environmental samples</taxon>
    </lineage>
</organism>
<keyword evidence="4" id="KW-0378">Hydrolase</keyword>
<evidence type="ECO:0000256" key="3">
    <source>
        <dbReference type="ARBA" id="ARBA00023065"/>
    </source>
</evidence>
<evidence type="ECO:0000313" key="4">
    <source>
        <dbReference type="EMBL" id="AIE99123.1"/>
    </source>
</evidence>
<dbReference type="InterPro" id="IPR044911">
    <property type="entry name" value="V-type_ATPase_csu/dsu_dom_3"/>
</dbReference>
<protein>
    <submittedName>
        <fullName evidence="4">A-type ATP synthase subunit C (ATPVC, ntpC)</fullName>
        <ecNumber evidence="4">3.6.3.14</ecNumber>
    </submittedName>
</protein>
<dbReference type="InterPro" id="IPR002843">
    <property type="entry name" value="ATPase_V0-cplx_csu/dsu"/>
</dbReference>
<dbReference type="AlphaFoldDB" id="A0A075G673"/>